<accession>A0AAW4W1T3</accession>
<dbReference type="AlphaFoldDB" id="A0AAW4W1T3"/>
<dbReference type="GO" id="GO:0006355">
    <property type="term" value="P:regulation of DNA-templated transcription"/>
    <property type="evidence" value="ECO:0007669"/>
    <property type="project" value="InterPro"/>
</dbReference>
<comment type="caution">
    <text evidence="1">The sequence shown here is derived from an EMBL/GenBank/DDBJ whole genome shotgun (WGS) entry which is preliminary data.</text>
</comment>
<dbReference type="SUPFAM" id="SSF47598">
    <property type="entry name" value="Ribbon-helix-helix"/>
    <property type="match status" value="1"/>
</dbReference>
<evidence type="ECO:0000313" key="1">
    <source>
        <dbReference type="EMBL" id="MCC2176886.1"/>
    </source>
</evidence>
<sequence length="66" mass="7611">MNNNDDKFIIRAKKNYGETSVVSCRMPNDVLKQLDKVSARTGRTRNELILKCIEFALDKLQIIDEP</sequence>
<dbReference type="EMBL" id="JAJEPX010000017">
    <property type="protein sequence ID" value="MCC2176886.1"/>
    <property type="molecule type" value="Genomic_DNA"/>
</dbReference>
<protein>
    <submittedName>
        <fullName evidence="1">Ribbon-helix-helix domain-containing protein</fullName>
    </submittedName>
</protein>
<keyword evidence="2" id="KW-1185">Reference proteome</keyword>
<name>A0AAW4W1T3_9FIRM</name>
<dbReference type="InterPro" id="IPR010985">
    <property type="entry name" value="Ribbon_hlx_hlx"/>
</dbReference>
<evidence type="ECO:0000313" key="2">
    <source>
        <dbReference type="Proteomes" id="UP001298753"/>
    </source>
</evidence>
<organism evidence="1 2">
    <name type="scientific">Agathobaculum butyriciproducens</name>
    <dbReference type="NCBI Taxonomy" id="1628085"/>
    <lineage>
        <taxon>Bacteria</taxon>
        <taxon>Bacillati</taxon>
        <taxon>Bacillota</taxon>
        <taxon>Clostridia</taxon>
        <taxon>Eubacteriales</taxon>
        <taxon>Butyricicoccaceae</taxon>
        <taxon>Agathobaculum</taxon>
    </lineage>
</organism>
<dbReference type="RefSeq" id="WP_227600670.1">
    <property type="nucleotide sequence ID" value="NZ_JAJEPX010000017.1"/>
</dbReference>
<gene>
    <name evidence="1" type="ORF">LKD22_07060</name>
</gene>
<dbReference type="Proteomes" id="UP001298753">
    <property type="component" value="Unassembled WGS sequence"/>
</dbReference>
<dbReference type="GeneID" id="98660832"/>
<reference evidence="1 2" key="1">
    <citation type="submission" date="2021-10" db="EMBL/GenBank/DDBJ databases">
        <title>Anaerobic single-cell dispensing facilitates the cultivation of human gut bacteria.</title>
        <authorList>
            <person name="Afrizal A."/>
        </authorList>
    </citation>
    <scope>NUCLEOTIDE SEQUENCE [LARGE SCALE GENOMIC DNA]</scope>
    <source>
        <strain evidence="1 2">CLA-AA-H270</strain>
    </source>
</reference>
<proteinExistence type="predicted"/>